<evidence type="ECO:0000256" key="1">
    <source>
        <dbReference type="HAMAP-Rule" id="MF_01411"/>
    </source>
</evidence>
<sequence length="738" mass="79300" precursor="true">MTSSATRSTAARAALSVALAAALAPAGAPAQDREASLDEMIGVAATDRDTPAALVADIVRYDENAGTLTADGDVVVYYGERTLRAASITYNTRTGAIAAKGPIALQDGSGTTLLADAASLDDDLRDGVASGARAVLADGAGLLAAVQGTRIDGRYTALSRAVYSSCTVCAASPTPLWAIRAEQVVHDAETRDIYYRDVVFEALGVPVAWLPSFRHPDPGVERRSGVLAPTFLQSSSYGLAIKLPYFVTLGPNADATLTAFPTENDGGILEVEHRRRYASGGFDLNGSFGYLDIGEGEGPEMRGHLFGSGRFDLPHDALPSGTVAGFELATTTDDDYLRRYDFSDEDRLTSEAYVANWGDEDYFHLAAVYVDSLRVNERDSAIPQPLPEFDARLAADDPFLGGALGFTASGVALRRGEGRDVNRLSLGADWNRETIVEGGVALRGFASIRGDLYQTSDDPDFDSDPTLRVAPLVGAEARLPFISFTGDVTQIIEPVAQIVLAPQNFGDDNIPNEDSLLVEFDETNLFEIDRFPGHDRVESGARLNLGVNYALVGPAGLDFEARAGRVIRLTEETSFSAGSGLDQTRSDWVAAWSVGLADWLRFSNRFRIGDDLEIARNEASAMISGDRGAIRASYVFLAEDDTAGALDDRSEVSLAATLRLDPQWEVSGFMRRDIVEENFVETAAQVAYRTECAAFEFYAKRDFTDTQNAPAETTFGLRVRLYGAADGARRRSAVCGRP</sequence>
<dbReference type="OrthoDB" id="9760225at2"/>
<feature type="domain" description="LptD C-terminal" evidence="2">
    <location>
        <begin position="302"/>
        <end position="664"/>
    </location>
</feature>
<protein>
    <recommendedName>
        <fullName evidence="1">LPS-assembly protein LptD</fullName>
    </recommendedName>
</protein>
<gene>
    <name evidence="1" type="primary">lptD</name>
    <name evidence="3" type="ORF">SAMN05444370_101434</name>
</gene>
<dbReference type="InterPro" id="IPR050218">
    <property type="entry name" value="LptD"/>
</dbReference>
<accession>A0A1H3VZY6</accession>
<comment type="subunit">
    <text evidence="1">Component of the lipopolysaccharide transport and assembly complex.</text>
</comment>
<dbReference type="GO" id="GO:1990351">
    <property type="term" value="C:transporter complex"/>
    <property type="evidence" value="ECO:0007669"/>
    <property type="project" value="TreeGrafter"/>
</dbReference>
<reference evidence="3 4" key="1">
    <citation type="submission" date="2016-10" db="EMBL/GenBank/DDBJ databases">
        <authorList>
            <person name="de Groot N.N."/>
        </authorList>
    </citation>
    <scope>NUCLEOTIDE SEQUENCE [LARGE SCALE GENOMIC DNA]</scope>
    <source>
        <strain evidence="3 4">DSM 15345</strain>
    </source>
</reference>
<proteinExistence type="inferred from homology"/>
<dbReference type="HAMAP" id="MF_01411">
    <property type="entry name" value="LPS_assembly_LptD"/>
    <property type="match status" value="1"/>
</dbReference>
<dbReference type="STRING" id="89524.SAMN05444370_101434"/>
<comment type="subcellular location">
    <subcellularLocation>
        <location evidence="1">Cell outer membrane</location>
    </subcellularLocation>
</comment>
<dbReference type="Gene3D" id="2.60.450.10">
    <property type="entry name" value="Lipopolysaccharide (LPS) transport protein A like domain"/>
    <property type="match status" value="1"/>
</dbReference>
<feature type="chain" id="PRO_5011803301" description="LPS-assembly protein LptD" evidence="1">
    <location>
        <begin position="31"/>
        <end position="738"/>
    </location>
</feature>
<evidence type="ECO:0000313" key="3">
    <source>
        <dbReference type="EMBL" id="SDZ80366.1"/>
    </source>
</evidence>
<keyword evidence="4" id="KW-1185">Reference proteome</keyword>
<dbReference type="RefSeq" id="WP_139283954.1">
    <property type="nucleotide sequence ID" value="NZ_FNQM01000001.1"/>
</dbReference>
<comment type="caution">
    <text evidence="1">Lacks conserved residue(s) required for the propagation of feature annotation.</text>
</comment>
<dbReference type="GO" id="GO:0015920">
    <property type="term" value="P:lipopolysaccharide transport"/>
    <property type="evidence" value="ECO:0007669"/>
    <property type="project" value="InterPro"/>
</dbReference>
<keyword evidence="1" id="KW-0998">Cell outer membrane</keyword>
<keyword evidence="1" id="KW-0732">Signal</keyword>
<dbReference type="InterPro" id="IPR020889">
    <property type="entry name" value="LipoPS_assembly_LptD"/>
</dbReference>
<evidence type="ECO:0000313" key="4">
    <source>
        <dbReference type="Proteomes" id="UP000198703"/>
    </source>
</evidence>
<name>A0A1H3VZY6_9RHOB</name>
<evidence type="ECO:0000259" key="2">
    <source>
        <dbReference type="Pfam" id="PF04453"/>
    </source>
</evidence>
<dbReference type="GO" id="GO:0009279">
    <property type="term" value="C:cell outer membrane"/>
    <property type="evidence" value="ECO:0007669"/>
    <property type="project" value="UniProtKB-SubCell"/>
</dbReference>
<keyword evidence="1" id="KW-0472">Membrane</keyword>
<comment type="function">
    <text evidence="1">Involved in the assembly of lipopolysaccharide (LPS) at the surface of the outer membrane.</text>
</comment>
<dbReference type="Proteomes" id="UP000198703">
    <property type="component" value="Unassembled WGS sequence"/>
</dbReference>
<organism evidence="3 4">
    <name type="scientific">Rubrimonas cliftonensis</name>
    <dbReference type="NCBI Taxonomy" id="89524"/>
    <lineage>
        <taxon>Bacteria</taxon>
        <taxon>Pseudomonadati</taxon>
        <taxon>Pseudomonadota</taxon>
        <taxon>Alphaproteobacteria</taxon>
        <taxon>Rhodobacterales</taxon>
        <taxon>Paracoccaceae</taxon>
        <taxon>Rubrimonas</taxon>
    </lineage>
</organism>
<dbReference type="Pfam" id="PF04453">
    <property type="entry name" value="LptD"/>
    <property type="match status" value="1"/>
</dbReference>
<dbReference type="AlphaFoldDB" id="A0A1H3VZY6"/>
<feature type="signal peptide" evidence="1">
    <location>
        <begin position="1"/>
        <end position="30"/>
    </location>
</feature>
<dbReference type="InterPro" id="IPR007543">
    <property type="entry name" value="LptD_C"/>
</dbReference>
<dbReference type="EMBL" id="FNQM01000001">
    <property type="protein sequence ID" value="SDZ80366.1"/>
    <property type="molecule type" value="Genomic_DNA"/>
</dbReference>
<dbReference type="GO" id="GO:0043165">
    <property type="term" value="P:Gram-negative-bacterium-type cell outer membrane assembly"/>
    <property type="evidence" value="ECO:0007669"/>
    <property type="project" value="UniProtKB-UniRule"/>
</dbReference>
<dbReference type="PANTHER" id="PTHR30189:SF1">
    <property type="entry name" value="LPS-ASSEMBLY PROTEIN LPTD"/>
    <property type="match status" value="1"/>
</dbReference>
<comment type="similarity">
    <text evidence="1">Belongs to the LptD family.</text>
</comment>
<dbReference type="PANTHER" id="PTHR30189">
    <property type="entry name" value="LPS-ASSEMBLY PROTEIN"/>
    <property type="match status" value="1"/>
</dbReference>